<dbReference type="GO" id="GO:0016787">
    <property type="term" value="F:hydrolase activity"/>
    <property type="evidence" value="ECO:0007669"/>
    <property type="project" value="UniProtKB-KW"/>
</dbReference>
<dbReference type="PANTHER" id="PTHR43283:SF7">
    <property type="entry name" value="BETA-LACTAMASE-RELATED DOMAIN-CONTAINING PROTEIN"/>
    <property type="match status" value="1"/>
</dbReference>
<organism evidence="3 4">
    <name type="scientific">Flammeovirga aprica JL-4</name>
    <dbReference type="NCBI Taxonomy" id="694437"/>
    <lineage>
        <taxon>Bacteria</taxon>
        <taxon>Pseudomonadati</taxon>
        <taxon>Bacteroidota</taxon>
        <taxon>Cytophagia</taxon>
        <taxon>Cytophagales</taxon>
        <taxon>Flammeovirgaceae</taxon>
        <taxon>Flammeovirga</taxon>
    </lineage>
</organism>
<evidence type="ECO:0000256" key="1">
    <source>
        <dbReference type="SAM" id="SignalP"/>
    </source>
</evidence>
<dbReference type="Proteomes" id="UP000576082">
    <property type="component" value="Unassembled WGS sequence"/>
</dbReference>
<evidence type="ECO:0000313" key="4">
    <source>
        <dbReference type="Proteomes" id="UP000576082"/>
    </source>
</evidence>
<feature type="domain" description="Beta-lactamase-related" evidence="2">
    <location>
        <begin position="113"/>
        <end position="272"/>
    </location>
</feature>
<dbReference type="SUPFAM" id="SSF56601">
    <property type="entry name" value="beta-lactamase/transpeptidase-like"/>
    <property type="match status" value="1"/>
</dbReference>
<dbReference type="InterPro" id="IPR012338">
    <property type="entry name" value="Beta-lactam/transpept-like"/>
</dbReference>
<keyword evidence="3" id="KW-0378">Hydrolase</keyword>
<proteinExistence type="predicted"/>
<feature type="domain" description="Beta-lactamase-related" evidence="2">
    <location>
        <begin position="287"/>
        <end position="410"/>
    </location>
</feature>
<keyword evidence="4" id="KW-1185">Reference proteome</keyword>
<comment type="caution">
    <text evidence="3">The sequence shown here is derived from an EMBL/GenBank/DDBJ whole genome shotgun (WGS) entry which is preliminary data.</text>
</comment>
<protein>
    <submittedName>
        <fullName evidence="3">Serine hydrolase</fullName>
    </submittedName>
</protein>
<dbReference type="RefSeq" id="WP_169660537.1">
    <property type="nucleotide sequence ID" value="NZ_JABANE010000152.1"/>
</dbReference>
<gene>
    <name evidence="3" type="ORF">HHU12_30560</name>
</gene>
<dbReference type="Gene3D" id="3.40.710.10">
    <property type="entry name" value="DD-peptidase/beta-lactamase superfamily"/>
    <property type="match status" value="1"/>
</dbReference>
<evidence type="ECO:0000313" key="3">
    <source>
        <dbReference type="EMBL" id="NME72343.1"/>
    </source>
</evidence>
<dbReference type="EMBL" id="JABANE010000152">
    <property type="protein sequence ID" value="NME72343.1"/>
    <property type="molecule type" value="Genomic_DNA"/>
</dbReference>
<dbReference type="InterPro" id="IPR001466">
    <property type="entry name" value="Beta-lactam-related"/>
</dbReference>
<evidence type="ECO:0000259" key="2">
    <source>
        <dbReference type="Pfam" id="PF00144"/>
    </source>
</evidence>
<feature type="chain" id="PRO_5031090308" evidence="1">
    <location>
        <begin position="20"/>
        <end position="434"/>
    </location>
</feature>
<accession>A0A7X9XD25</accession>
<dbReference type="AlphaFoldDB" id="A0A7X9XD25"/>
<dbReference type="Pfam" id="PF00144">
    <property type="entry name" value="Beta-lactamase"/>
    <property type="match status" value="2"/>
</dbReference>
<dbReference type="PANTHER" id="PTHR43283">
    <property type="entry name" value="BETA-LACTAMASE-RELATED"/>
    <property type="match status" value="1"/>
</dbReference>
<keyword evidence="1" id="KW-0732">Signal</keyword>
<sequence length="434" mass="48789">MKKILITIATLLVTTSLFAQDYRTHEELGIMQGIPVPEGKKVDKDNALLTFPFNRWSYQHMREIYPTAGIPKSEKVSPVQKNIDKNVDQVVKVQKDANEMVSLPAYIKETYTDALVVIKGDQIVYENYQNGMNAHQPHQMMSCTKSFAGLLALVAEAEGKLDEEEAVTTYIPELKSATAFKDAKVKHVLNMTNSMAFDETYSDPKSDIVHYGTVIGLMPELDGVEYANDIYEYLMTLSIDKTIKHGEVFNYQTPKTDVVNWLTTRATNEDFQKGLHQIWNGIGAEDETYVILDKNGALFAGGGLNASPEDLARFSMMMLNDGKANGQQIVPSAVIKDLQKGANPEAFKHGSETAMDDGDWSYRAQWWIRHKEGKEAIMAIGIHGQWIYIDVERNMAIVKQSSQPKSADPFMEPYNLRAFDALIEYFSTKENASK</sequence>
<reference evidence="3 4" key="1">
    <citation type="submission" date="2020-04" db="EMBL/GenBank/DDBJ databases">
        <title>Flammeovirga sp. SR4, a novel species isolated from seawater.</title>
        <authorList>
            <person name="Wang X."/>
        </authorList>
    </citation>
    <scope>NUCLEOTIDE SEQUENCE [LARGE SCALE GENOMIC DNA]</scope>
    <source>
        <strain evidence="3 4">ATCC 23126</strain>
    </source>
</reference>
<dbReference type="InterPro" id="IPR050789">
    <property type="entry name" value="Diverse_Enzym_Activities"/>
</dbReference>
<name>A0A7X9XD25_9BACT</name>
<feature type="signal peptide" evidence="1">
    <location>
        <begin position="1"/>
        <end position="19"/>
    </location>
</feature>